<accession>A0A8S4C2L2</accession>
<keyword evidence="2" id="KW-0863">Zinc-finger</keyword>
<evidence type="ECO:0000313" key="3">
    <source>
        <dbReference type="Proteomes" id="UP000837675"/>
    </source>
</evidence>
<organism evidence="2 3">
    <name type="scientific">Hyalomma marginatum</name>
    <dbReference type="NCBI Taxonomy" id="34627"/>
    <lineage>
        <taxon>Eukaryota</taxon>
        <taxon>Metazoa</taxon>
        <taxon>Ecdysozoa</taxon>
        <taxon>Arthropoda</taxon>
        <taxon>Chelicerata</taxon>
        <taxon>Arachnida</taxon>
        <taxon>Acari</taxon>
        <taxon>Parasitiformes</taxon>
        <taxon>Ixodida</taxon>
        <taxon>Ixodoidea</taxon>
        <taxon>Ixodidae</taxon>
        <taxon>Hyalomminae</taxon>
        <taxon>Hyalomma</taxon>
    </lineage>
</organism>
<gene>
    <name evidence="2" type="ORF">MHYMCMPASI_00626</name>
</gene>
<dbReference type="Proteomes" id="UP000837675">
    <property type="component" value="Unassembled WGS sequence"/>
</dbReference>
<feature type="domain" description="Zinc finger CHCC-type" evidence="1">
    <location>
        <begin position="16"/>
        <end position="50"/>
    </location>
</feature>
<sequence>MAKNSSIVEKNIVYSKHICCDGGPYYGHPKIHLEIGTDKQAKCPYCGQVFIYTPKNTSSNKIKN</sequence>
<dbReference type="AlphaFoldDB" id="A0A8S4C2L2"/>
<dbReference type="SUPFAM" id="SSF57802">
    <property type="entry name" value="Rubredoxin-like"/>
    <property type="match status" value="1"/>
</dbReference>
<evidence type="ECO:0000259" key="1">
    <source>
        <dbReference type="Pfam" id="PF10276"/>
    </source>
</evidence>
<reference evidence="2" key="1">
    <citation type="submission" date="2021-06" db="EMBL/GenBank/DDBJ databases">
        <authorList>
            <person name="Nardi T."/>
            <person name="Nardi T."/>
        </authorList>
    </citation>
    <scope>NUCLEOTIDE SEQUENCE</scope>
</reference>
<dbReference type="GO" id="GO:0008270">
    <property type="term" value="F:zinc ion binding"/>
    <property type="evidence" value="ECO:0007669"/>
    <property type="project" value="UniProtKB-KW"/>
</dbReference>
<dbReference type="EMBL" id="CAJVAF010000292">
    <property type="protein sequence ID" value="CAG7592841.1"/>
    <property type="molecule type" value="Genomic_DNA"/>
</dbReference>
<keyword evidence="2" id="KW-0479">Metal-binding</keyword>
<keyword evidence="3" id="KW-1185">Reference proteome</keyword>
<dbReference type="Pfam" id="PF10276">
    <property type="entry name" value="zf-CHCC"/>
    <property type="match status" value="1"/>
</dbReference>
<evidence type="ECO:0000313" key="2">
    <source>
        <dbReference type="EMBL" id="CAG7592841.1"/>
    </source>
</evidence>
<dbReference type="Gene3D" id="2.60.260.40">
    <property type="entry name" value="q5lls5 like domains"/>
    <property type="match status" value="1"/>
</dbReference>
<keyword evidence="2" id="KW-0862">Zinc</keyword>
<comment type="caution">
    <text evidence="2">The sequence shown here is derived from an EMBL/GenBank/DDBJ whole genome shotgun (WGS) entry which is preliminary data.</text>
</comment>
<dbReference type="InterPro" id="IPR019401">
    <property type="entry name" value="Znf_CHCC"/>
</dbReference>
<name>A0A8S4C2L2_9ACAR</name>
<protein>
    <submittedName>
        <fullName evidence="2">Zinc-finger domain-containing protein</fullName>
    </submittedName>
</protein>
<proteinExistence type="predicted"/>